<feature type="transmembrane region" description="Helical" evidence="11">
    <location>
        <begin position="163"/>
        <end position="181"/>
    </location>
</feature>
<dbReference type="InterPro" id="IPR022764">
    <property type="entry name" value="Peptidase_S54_rhomboid_dom"/>
</dbReference>
<evidence type="ECO:0000256" key="4">
    <source>
        <dbReference type="ARBA" id="ARBA00013039"/>
    </source>
</evidence>
<evidence type="ECO:0000256" key="1">
    <source>
        <dbReference type="ARBA" id="ARBA00000156"/>
    </source>
</evidence>
<evidence type="ECO:0000259" key="13">
    <source>
        <dbReference type="Pfam" id="PF01694"/>
    </source>
</evidence>
<dbReference type="Gene3D" id="1.20.1540.10">
    <property type="entry name" value="Rhomboid-like"/>
    <property type="match status" value="1"/>
</dbReference>
<feature type="transmembrane region" description="Helical" evidence="11">
    <location>
        <begin position="131"/>
        <end position="151"/>
    </location>
</feature>
<feature type="transmembrane region" description="Helical" evidence="11">
    <location>
        <begin position="187"/>
        <end position="205"/>
    </location>
</feature>
<feature type="domain" description="Peptidase S54 rhomboid" evidence="13">
    <location>
        <begin position="122"/>
        <end position="257"/>
    </location>
</feature>
<accession>A0A9W7BMR0</accession>
<keyword evidence="6 11" id="KW-0812">Transmembrane</keyword>
<feature type="transmembrane region" description="Helical" evidence="11">
    <location>
        <begin position="241"/>
        <end position="260"/>
    </location>
</feature>
<evidence type="ECO:0000256" key="7">
    <source>
        <dbReference type="ARBA" id="ARBA00022801"/>
    </source>
</evidence>
<evidence type="ECO:0000256" key="9">
    <source>
        <dbReference type="ARBA" id="ARBA00022989"/>
    </source>
</evidence>
<feature type="region of interest" description="Disordered" evidence="12">
    <location>
        <begin position="1"/>
        <end position="33"/>
    </location>
</feature>
<evidence type="ECO:0000313" key="15">
    <source>
        <dbReference type="Proteomes" id="UP001162640"/>
    </source>
</evidence>
<gene>
    <name evidence="14" type="ORF">TL16_g12578</name>
</gene>
<dbReference type="Proteomes" id="UP001162640">
    <property type="component" value="Unassembled WGS sequence"/>
</dbReference>
<dbReference type="GO" id="GO:0004252">
    <property type="term" value="F:serine-type endopeptidase activity"/>
    <property type="evidence" value="ECO:0007669"/>
    <property type="project" value="InterPro"/>
</dbReference>
<dbReference type="EC" id="3.4.21.105" evidence="4"/>
<comment type="similarity">
    <text evidence="3 11">Belongs to the peptidase S54 family.</text>
</comment>
<dbReference type="AlphaFoldDB" id="A0A9W7BMR0"/>
<dbReference type="SUPFAM" id="SSF144091">
    <property type="entry name" value="Rhomboid-like"/>
    <property type="match status" value="1"/>
</dbReference>
<evidence type="ECO:0000256" key="3">
    <source>
        <dbReference type="ARBA" id="ARBA00009045"/>
    </source>
</evidence>
<dbReference type="PANTHER" id="PTHR22936:SF69">
    <property type="entry name" value="RHOMBOID-LIKE PROTEIN"/>
    <property type="match status" value="1"/>
</dbReference>
<evidence type="ECO:0000256" key="12">
    <source>
        <dbReference type="SAM" id="MobiDB-lite"/>
    </source>
</evidence>
<keyword evidence="5 11" id="KW-0645">Protease</keyword>
<keyword evidence="9 11" id="KW-1133">Transmembrane helix</keyword>
<dbReference type="Pfam" id="PF01694">
    <property type="entry name" value="Rhomboid"/>
    <property type="match status" value="1"/>
</dbReference>
<evidence type="ECO:0000256" key="10">
    <source>
        <dbReference type="ARBA" id="ARBA00023136"/>
    </source>
</evidence>
<sequence>MSPMAARKNMKLQQSKSRKNMGDSNAETKLQTQQSDDGEIYAVFEPEHRPYFIYSTIIICCFIMLVELYMNSLDRDLKVNPCPVQFWNFCFESPSENPFFGPSSQTLLKMGAKTGKTIVGDEQFRRLFTCIYLHGGVFHLGFNMMALTSMGKGIEESYGTAKVGLIYIMSGLFGSIMSTIFTPEAVGVGASGAIFGLFGAGWGDLIQNWDLYDSPIGTFISLFVGTLFNLGIGTAPLLDNFAHFFGFVMGMIMSLGLLVVERQTSSGRHIDMKCWHIALEFLPVIMVPFSMVMGLGVLYSGVSGHEVCGTCTGINCIPFPWGCDIYLPGDCMWDCSTCGTVEGLSAEVLDGGTAYNSTVVMTCPLLADWTKTEVETLTLKNQDVSVFDLPWLVAKCKVHCTDAFI</sequence>
<keyword evidence="7 11" id="KW-0378">Hydrolase</keyword>
<feature type="non-terminal residue" evidence="14">
    <location>
        <position position="405"/>
    </location>
</feature>
<feature type="non-terminal residue" evidence="14">
    <location>
        <position position="1"/>
    </location>
</feature>
<feature type="transmembrane region" description="Helical" evidence="11">
    <location>
        <begin position="217"/>
        <end position="235"/>
    </location>
</feature>
<evidence type="ECO:0000256" key="5">
    <source>
        <dbReference type="ARBA" id="ARBA00022670"/>
    </source>
</evidence>
<dbReference type="GO" id="GO:0016020">
    <property type="term" value="C:membrane"/>
    <property type="evidence" value="ECO:0007669"/>
    <property type="project" value="UniProtKB-SubCell"/>
</dbReference>
<feature type="compositionally biased region" description="Polar residues" evidence="12">
    <location>
        <begin position="22"/>
        <end position="33"/>
    </location>
</feature>
<evidence type="ECO:0000256" key="8">
    <source>
        <dbReference type="ARBA" id="ARBA00022825"/>
    </source>
</evidence>
<feature type="transmembrane region" description="Helical" evidence="11">
    <location>
        <begin position="51"/>
        <end position="70"/>
    </location>
</feature>
<keyword evidence="10 11" id="KW-0472">Membrane</keyword>
<dbReference type="EMBL" id="BLQM01000518">
    <property type="protein sequence ID" value="GMH93252.1"/>
    <property type="molecule type" value="Genomic_DNA"/>
</dbReference>
<dbReference type="PANTHER" id="PTHR22936">
    <property type="entry name" value="RHOMBOID-RELATED"/>
    <property type="match status" value="1"/>
</dbReference>
<organism evidence="14 15">
    <name type="scientific">Triparma laevis f. inornata</name>
    <dbReference type="NCBI Taxonomy" id="1714386"/>
    <lineage>
        <taxon>Eukaryota</taxon>
        <taxon>Sar</taxon>
        <taxon>Stramenopiles</taxon>
        <taxon>Ochrophyta</taxon>
        <taxon>Bolidophyceae</taxon>
        <taxon>Parmales</taxon>
        <taxon>Triparmaceae</taxon>
        <taxon>Triparma</taxon>
    </lineage>
</organism>
<evidence type="ECO:0000256" key="6">
    <source>
        <dbReference type="ARBA" id="ARBA00022692"/>
    </source>
</evidence>
<dbReference type="InterPro" id="IPR002610">
    <property type="entry name" value="Peptidase_S54_rhomboid-like"/>
</dbReference>
<dbReference type="GO" id="GO:0006508">
    <property type="term" value="P:proteolysis"/>
    <property type="evidence" value="ECO:0007669"/>
    <property type="project" value="UniProtKB-KW"/>
</dbReference>
<protein>
    <recommendedName>
        <fullName evidence="4">rhomboid protease</fullName>
        <ecNumber evidence="4">3.4.21.105</ecNumber>
    </recommendedName>
</protein>
<comment type="function">
    <text evidence="11">Serine protease involved in intramembrane proteolysis.</text>
</comment>
<keyword evidence="8 11" id="KW-0720">Serine protease</keyword>
<proteinExistence type="inferred from homology"/>
<dbReference type="InterPro" id="IPR035952">
    <property type="entry name" value="Rhomboid-like_sf"/>
</dbReference>
<name>A0A9W7BMR0_9STRA</name>
<reference evidence="15" key="1">
    <citation type="journal article" date="2023" name="Commun. Biol.">
        <title>Genome analysis of Parmales, the sister group of diatoms, reveals the evolutionary specialization of diatoms from phago-mixotrophs to photoautotrophs.</title>
        <authorList>
            <person name="Ban H."/>
            <person name="Sato S."/>
            <person name="Yoshikawa S."/>
            <person name="Yamada K."/>
            <person name="Nakamura Y."/>
            <person name="Ichinomiya M."/>
            <person name="Sato N."/>
            <person name="Blanc-Mathieu R."/>
            <person name="Endo H."/>
            <person name="Kuwata A."/>
            <person name="Ogata H."/>
        </authorList>
    </citation>
    <scope>NUCLEOTIDE SEQUENCE [LARGE SCALE GENOMIC DNA]</scope>
</reference>
<evidence type="ECO:0000313" key="14">
    <source>
        <dbReference type="EMBL" id="GMH93252.1"/>
    </source>
</evidence>
<comment type="subcellular location">
    <subcellularLocation>
        <location evidence="2 11">Membrane</location>
        <topology evidence="2 11">Multi-pass membrane protein</topology>
    </subcellularLocation>
</comment>
<feature type="transmembrane region" description="Helical" evidence="11">
    <location>
        <begin position="281"/>
        <end position="302"/>
    </location>
</feature>
<evidence type="ECO:0000256" key="2">
    <source>
        <dbReference type="ARBA" id="ARBA00004141"/>
    </source>
</evidence>
<comment type="caution">
    <text evidence="14">The sequence shown here is derived from an EMBL/GenBank/DDBJ whole genome shotgun (WGS) entry which is preliminary data.</text>
</comment>
<evidence type="ECO:0000256" key="11">
    <source>
        <dbReference type="RuleBase" id="RU362115"/>
    </source>
</evidence>
<comment type="catalytic activity">
    <reaction evidence="1 11">
        <text>Cleaves type-1 transmembrane domains using a catalytic dyad composed of serine and histidine that are contributed by different transmembrane domains.</text>
        <dbReference type="EC" id="3.4.21.105"/>
    </reaction>
</comment>